<comment type="catalytic activity">
    <reaction evidence="4 5">
        <text>an acyl phosphate + H2O = a carboxylate + phosphate + H(+)</text>
        <dbReference type="Rhea" id="RHEA:14965"/>
        <dbReference type="ChEBI" id="CHEBI:15377"/>
        <dbReference type="ChEBI" id="CHEBI:15378"/>
        <dbReference type="ChEBI" id="CHEBI:29067"/>
        <dbReference type="ChEBI" id="CHEBI:43474"/>
        <dbReference type="ChEBI" id="CHEBI:59918"/>
        <dbReference type="EC" id="3.6.1.7"/>
    </reaction>
</comment>
<evidence type="ECO:0000259" key="7">
    <source>
        <dbReference type="PROSITE" id="PS51160"/>
    </source>
</evidence>
<evidence type="ECO:0000256" key="2">
    <source>
        <dbReference type="ARBA" id="ARBA00012150"/>
    </source>
</evidence>
<feature type="active site" evidence="5">
    <location>
        <position position="37"/>
    </location>
</feature>
<dbReference type="EC" id="3.6.1.7" evidence="2 5"/>
<dbReference type="SUPFAM" id="SSF54975">
    <property type="entry name" value="Acylphosphatase/BLUF domain-like"/>
    <property type="match status" value="1"/>
</dbReference>
<comment type="caution">
    <text evidence="8">The sequence shown here is derived from an EMBL/GenBank/DDBJ whole genome shotgun (WGS) entry which is preliminary data.</text>
</comment>
<proteinExistence type="inferred from homology"/>
<protein>
    <recommendedName>
        <fullName evidence="3 5">acylphosphatase</fullName>
        <ecNumber evidence="2 5">3.6.1.7</ecNumber>
    </recommendedName>
</protein>
<gene>
    <name evidence="8" type="ORF">M0G41_11665</name>
</gene>
<dbReference type="PROSITE" id="PS51160">
    <property type="entry name" value="ACYLPHOSPHATASE_3"/>
    <property type="match status" value="1"/>
</dbReference>
<reference evidence="8" key="1">
    <citation type="submission" date="2022-04" db="EMBL/GenBank/DDBJ databases">
        <title>Lysobacter sp. CAU 1642 isolated from sea sand.</title>
        <authorList>
            <person name="Kim W."/>
        </authorList>
    </citation>
    <scope>NUCLEOTIDE SEQUENCE</scope>
    <source>
        <strain evidence="8">CAU 1642</strain>
    </source>
</reference>
<evidence type="ECO:0000313" key="9">
    <source>
        <dbReference type="Proteomes" id="UP001431449"/>
    </source>
</evidence>
<comment type="similarity">
    <text evidence="1 6">Belongs to the acylphosphatase family.</text>
</comment>
<dbReference type="Gene3D" id="3.30.70.100">
    <property type="match status" value="1"/>
</dbReference>
<dbReference type="InterPro" id="IPR017968">
    <property type="entry name" value="Acylphosphatase_CS"/>
</dbReference>
<dbReference type="InterPro" id="IPR020456">
    <property type="entry name" value="Acylphosphatase"/>
</dbReference>
<evidence type="ECO:0000256" key="6">
    <source>
        <dbReference type="RuleBase" id="RU004168"/>
    </source>
</evidence>
<feature type="domain" description="Acylphosphatase-like" evidence="7">
    <location>
        <begin position="4"/>
        <end position="89"/>
    </location>
</feature>
<sequence>MVEARRFLVSGRVQGVGFRAATRDEAQALGLQGEAVNLADGRVEVLAEGAAAALDALQAWLHRGPVPASVERVEVAPAAVSGRRGFRIG</sequence>
<evidence type="ECO:0000313" key="8">
    <source>
        <dbReference type="EMBL" id="MCK7594323.1"/>
    </source>
</evidence>
<feature type="active site" evidence="5">
    <location>
        <position position="19"/>
    </location>
</feature>
<evidence type="ECO:0000256" key="4">
    <source>
        <dbReference type="ARBA" id="ARBA00047645"/>
    </source>
</evidence>
<evidence type="ECO:0000256" key="3">
    <source>
        <dbReference type="ARBA" id="ARBA00015991"/>
    </source>
</evidence>
<evidence type="ECO:0000256" key="1">
    <source>
        <dbReference type="ARBA" id="ARBA00005614"/>
    </source>
</evidence>
<evidence type="ECO:0000256" key="5">
    <source>
        <dbReference type="PROSITE-ProRule" id="PRU00520"/>
    </source>
</evidence>
<dbReference type="Proteomes" id="UP001431449">
    <property type="component" value="Unassembled WGS sequence"/>
</dbReference>
<dbReference type="EMBL" id="JALNMH010000009">
    <property type="protein sequence ID" value="MCK7594323.1"/>
    <property type="molecule type" value="Genomic_DNA"/>
</dbReference>
<name>A0ABT0GIF3_9GAMM</name>
<dbReference type="InterPro" id="IPR001792">
    <property type="entry name" value="Acylphosphatase-like_dom"/>
</dbReference>
<dbReference type="RefSeq" id="WP_248209370.1">
    <property type="nucleotide sequence ID" value="NZ_JALNMH010000009.1"/>
</dbReference>
<dbReference type="PANTHER" id="PTHR47268">
    <property type="entry name" value="ACYLPHOSPHATASE"/>
    <property type="match status" value="1"/>
</dbReference>
<dbReference type="PROSITE" id="PS00150">
    <property type="entry name" value="ACYLPHOSPHATASE_1"/>
    <property type="match status" value="1"/>
</dbReference>
<dbReference type="InterPro" id="IPR036046">
    <property type="entry name" value="Acylphosphatase-like_dom_sf"/>
</dbReference>
<keyword evidence="9" id="KW-1185">Reference proteome</keyword>
<keyword evidence="5" id="KW-0378">Hydrolase</keyword>
<accession>A0ABT0GIF3</accession>
<organism evidence="8 9">
    <name type="scientific">Pseudomarimonas salicorniae</name>
    <dbReference type="NCBI Taxonomy" id="2933270"/>
    <lineage>
        <taxon>Bacteria</taxon>
        <taxon>Pseudomonadati</taxon>
        <taxon>Pseudomonadota</taxon>
        <taxon>Gammaproteobacteria</taxon>
        <taxon>Lysobacterales</taxon>
        <taxon>Lysobacteraceae</taxon>
        <taxon>Pseudomarimonas</taxon>
    </lineage>
</organism>
<dbReference type="PANTHER" id="PTHR47268:SF4">
    <property type="entry name" value="ACYLPHOSPHATASE"/>
    <property type="match status" value="1"/>
</dbReference>
<dbReference type="Pfam" id="PF00708">
    <property type="entry name" value="Acylphosphatase"/>
    <property type="match status" value="1"/>
</dbReference>